<evidence type="ECO:0000256" key="1">
    <source>
        <dbReference type="ARBA" id="ARBA00006738"/>
    </source>
</evidence>
<dbReference type="Gene3D" id="3.40.1350.10">
    <property type="match status" value="1"/>
</dbReference>
<name>A0A1Y5RQG1_9RHOB</name>
<comment type="similarity">
    <text evidence="1 2">Belongs to the UPF0102 family.</text>
</comment>
<feature type="region of interest" description="Disordered" evidence="3">
    <location>
        <begin position="1"/>
        <end position="31"/>
    </location>
</feature>
<dbReference type="OrthoDB" id="9812968at2"/>
<dbReference type="PANTHER" id="PTHR34039">
    <property type="entry name" value="UPF0102 PROTEIN YRAN"/>
    <property type="match status" value="1"/>
</dbReference>
<protein>
    <recommendedName>
        <fullName evidence="2">UPF0102 protein PEL8287_01013</fullName>
    </recommendedName>
</protein>
<dbReference type="InterPro" id="IPR011856">
    <property type="entry name" value="tRNA_endonuc-like_dom_sf"/>
</dbReference>
<proteinExistence type="inferred from homology"/>
<dbReference type="EMBL" id="FWFL01000002">
    <property type="protein sequence ID" value="SLN22967.1"/>
    <property type="molecule type" value="Genomic_DNA"/>
</dbReference>
<gene>
    <name evidence="4" type="ORF">PEL8287_01013</name>
</gene>
<evidence type="ECO:0000256" key="3">
    <source>
        <dbReference type="SAM" id="MobiDB-lite"/>
    </source>
</evidence>
<dbReference type="HAMAP" id="MF_00048">
    <property type="entry name" value="UPF0102"/>
    <property type="match status" value="1"/>
</dbReference>
<dbReference type="GO" id="GO:0003676">
    <property type="term" value="F:nucleic acid binding"/>
    <property type="evidence" value="ECO:0007669"/>
    <property type="project" value="InterPro"/>
</dbReference>
<accession>A0A1Y5RQG1</accession>
<dbReference type="SUPFAM" id="SSF52980">
    <property type="entry name" value="Restriction endonuclease-like"/>
    <property type="match status" value="1"/>
</dbReference>
<dbReference type="InterPro" id="IPR011335">
    <property type="entry name" value="Restrct_endonuc-II-like"/>
</dbReference>
<feature type="compositionally biased region" description="Basic and acidic residues" evidence="3">
    <location>
        <begin position="1"/>
        <end position="21"/>
    </location>
</feature>
<dbReference type="RefSeq" id="WP_085891249.1">
    <property type="nucleotide sequence ID" value="NZ_FWFL01000002.1"/>
</dbReference>
<evidence type="ECO:0000256" key="2">
    <source>
        <dbReference type="HAMAP-Rule" id="MF_00048"/>
    </source>
</evidence>
<organism evidence="4 5">
    <name type="scientific">Roseovarius litorisediminis</name>
    <dbReference type="NCBI Taxonomy" id="1312363"/>
    <lineage>
        <taxon>Bacteria</taxon>
        <taxon>Pseudomonadati</taxon>
        <taxon>Pseudomonadota</taxon>
        <taxon>Alphaproteobacteria</taxon>
        <taxon>Rhodobacterales</taxon>
        <taxon>Roseobacteraceae</taxon>
        <taxon>Roseovarius</taxon>
    </lineage>
</organism>
<evidence type="ECO:0000313" key="5">
    <source>
        <dbReference type="Proteomes" id="UP000193827"/>
    </source>
</evidence>
<dbReference type="Pfam" id="PF02021">
    <property type="entry name" value="UPF0102"/>
    <property type="match status" value="1"/>
</dbReference>
<dbReference type="InterPro" id="IPR003509">
    <property type="entry name" value="UPF0102_YraN-like"/>
</dbReference>
<keyword evidence="5" id="KW-1185">Reference proteome</keyword>
<dbReference type="Proteomes" id="UP000193827">
    <property type="component" value="Unassembled WGS sequence"/>
</dbReference>
<sequence length="136" mass="15229">MSKPDEKGCAPPDRAQRHEAGQRAYLSGDSAERSVAAEYFKRGCTVLETRWRGHGGEIDLIIRDGPVYVFCEVKKARNFDVAMTRLRPAQMRRIHAAAEEFLGTTKSGSLSEVRFDLAIMDGQGRIEILENAFGHF</sequence>
<dbReference type="PANTHER" id="PTHR34039:SF1">
    <property type="entry name" value="UPF0102 PROTEIN YRAN"/>
    <property type="match status" value="1"/>
</dbReference>
<reference evidence="4 5" key="1">
    <citation type="submission" date="2017-03" db="EMBL/GenBank/DDBJ databases">
        <authorList>
            <person name="Afonso C.L."/>
            <person name="Miller P.J."/>
            <person name="Scott M.A."/>
            <person name="Spackman E."/>
            <person name="Goraichik I."/>
            <person name="Dimitrov K.M."/>
            <person name="Suarez D.L."/>
            <person name="Swayne D.E."/>
        </authorList>
    </citation>
    <scope>NUCLEOTIDE SEQUENCE [LARGE SCALE GENOMIC DNA]</scope>
    <source>
        <strain evidence="4 5">CECT 8287</strain>
    </source>
</reference>
<evidence type="ECO:0000313" key="4">
    <source>
        <dbReference type="EMBL" id="SLN22967.1"/>
    </source>
</evidence>
<dbReference type="AlphaFoldDB" id="A0A1Y5RQG1"/>